<keyword evidence="2" id="KW-1185">Reference proteome</keyword>
<name>A0A2P5ACK8_TREOI</name>
<sequence>MSCDYATEERAQPSSRECCAAAQRSCTAVQPHFHQLHGCTRELCGRVTIYVALRGCA</sequence>
<protein>
    <submittedName>
        <fullName evidence="1">Uncharacterized protein</fullName>
    </submittedName>
</protein>
<proteinExistence type="predicted"/>
<comment type="caution">
    <text evidence="1">The sequence shown here is derived from an EMBL/GenBank/DDBJ whole genome shotgun (WGS) entry which is preliminary data.</text>
</comment>
<dbReference type="InParanoid" id="A0A2P5ACK8"/>
<feature type="non-terminal residue" evidence="1">
    <location>
        <position position="57"/>
    </location>
</feature>
<dbReference type="EMBL" id="JXTC01000947">
    <property type="protein sequence ID" value="PON34283.1"/>
    <property type="molecule type" value="Genomic_DNA"/>
</dbReference>
<evidence type="ECO:0000313" key="2">
    <source>
        <dbReference type="Proteomes" id="UP000237000"/>
    </source>
</evidence>
<organism evidence="1 2">
    <name type="scientific">Trema orientale</name>
    <name type="common">Charcoal tree</name>
    <name type="synonym">Celtis orientalis</name>
    <dbReference type="NCBI Taxonomy" id="63057"/>
    <lineage>
        <taxon>Eukaryota</taxon>
        <taxon>Viridiplantae</taxon>
        <taxon>Streptophyta</taxon>
        <taxon>Embryophyta</taxon>
        <taxon>Tracheophyta</taxon>
        <taxon>Spermatophyta</taxon>
        <taxon>Magnoliopsida</taxon>
        <taxon>eudicotyledons</taxon>
        <taxon>Gunneridae</taxon>
        <taxon>Pentapetalae</taxon>
        <taxon>rosids</taxon>
        <taxon>fabids</taxon>
        <taxon>Rosales</taxon>
        <taxon>Cannabaceae</taxon>
        <taxon>Trema</taxon>
    </lineage>
</organism>
<evidence type="ECO:0000313" key="1">
    <source>
        <dbReference type="EMBL" id="PON34283.1"/>
    </source>
</evidence>
<accession>A0A2P5ACK8</accession>
<dbReference type="Proteomes" id="UP000237000">
    <property type="component" value="Unassembled WGS sequence"/>
</dbReference>
<gene>
    <name evidence="1" type="ORF">TorRG33x02_353630</name>
</gene>
<reference evidence="2" key="1">
    <citation type="submission" date="2016-06" db="EMBL/GenBank/DDBJ databases">
        <title>Parallel loss of symbiosis genes in relatives of nitrogen-fixing non-legume Parasponia.</title>
        <authorList>
            <person name="Van Velzen R."/>
            <person name="Holmer R."/>
            <person name="Bu F."/>
            <person name="Rutten L."/>
            <person name="Van Zeijl A."/>
            <person name="Liu W."/>
            <person name="Santuari L."/>
            <person name="Cao Q."/>
            <person name="Sharma T."/>
            <person name="Shen D."/>
            <person name="Roswanjaya Y."/>
            <person name="Wardhani T."/>
            <person name="Kalhor M.S."/>
            <person name="Jansen J."/>
            <person name="Van den Hoogen J."/>
            <person name="Gungor B."/>
            <person name="Hartog M."/>
            <person name="Hontelez J."/>
            <person name="Verver J."/>
            <person name="Yang W.-C."/>
            <person name="Schijlen E."/>
            <person name="Repin R."/>
            <person name="Schilthuizen M."/>
            <person name="Schranz E."/>
            <person name="Heidstra R."/>
            <person name="Miyata K."/>
            <person name="Fedorova E."/>
            <person name="Kohlen W."/>
            <person name="Bisseling T."/>
            <person name="Smit S."/>
            <person name="Geurts R."/>
        </authorList>
    </citation>
    <scope>NUCLEOTIDE SEQUENCE [LARGE SCALE GENOMIC DNA]</scope>
    <source>
        <strain evidence="2">cv. RG33-2</strain>
    </source>
</reference>
<dbReference type="AlphaFoldDB" id="A0A2P5ACK8"/>